<comment type="caution">
    <text evidence="4">The sequence shown here is derived from an EMBL/GenBank/DDBJ whole genome shotgun (WGS) entry which is preliminary data.</text>
</comment>
<evidence type="ECO:0000259" key="3">
    <source>
        <dbReference type="PROSITE" id="PS50977"/>
    </source>
</evidence>
<evidence type="ECO:0000313" key="5">
    <source>
        <dbReference type="Proteomes" id="UP000006462"/>
    </source>
</evidence>
<dbReference type="Pfam" id="PF14278">
    <property type="entry name" value="TetR_C_8"/>
    <property type="match status" value="1"/>
</dbReference>
<dbReference type="InterPro" id="IPR009057">
    <property type="entry name" value="Homeodomain-like_sf"/>
</dbReference>
<keyword evidence="1 2" id="KW-0238">DNA-binding</keyword>
<evidence type="ECO:0000313" key="4">
    <source>
        <dbReference type="EMBL" id="EFB91910.1"/>
    </source>
</evidence>
<dbReference type="SUPFAM" id="SSF46689">
    <property type="entry name" value="Homeodomain-like"/>
    <property type="match status" value="1"/>
</dbReference>
<dbReference type="PROSITE" id="PS50977">
    <property type="entry name" value="HTH_TETR_2"/>
    <property type="match status" value="1"/>
</dbReference>
<keyword evidence="4" id="KW-0808">Transferase</keyword>
<organism evidence="4 5">
    <name type="scientific">Pyramidobacter piscolens W5455</name>
    <dbReference type="NCBI Taxonomy" id="352165"/>
    <lineage>
        <taxon>Bacteria</taxon>
        <taxon>Thermotogati</taxon>
        <taxon>Synergistota</taxon>
        <taxon>Synergistia</taxon>
        <taxon>Synergistales</taxon>
        <taxon>Dethiosulfovibrionaceae</taxon>
        <taxon>Pyramidobacter</taxon>
    </lineage>
</organism>
<dbReference type="InterPro" id="IPR050624">
    <property type="entry name" value="HTH-type_Tx_Regulator"/>
</dbReference>
<name>A0ABM9ZYK2_9BACT</name>
<dbReference type="GO" id="GO:0016301">
    <property type="term" value="F:kinase activity"/>
    <property type="evidence" value="ECO:0007669"/>
    <property type="project" value="UniProtKB-KW"/>
</dbReference>
<dbReference type="EMBL" id="ADFP01000011">
    <property type="protein sequence ID" value="EFB91910.1"/>
    <property type="molecule type" value="Genomic_DNA"/>
</dbReference>
<dbReference type="PANTHER" id="PTHR43479">
    <property type="entry name" value="ACREF/ENVCD OPERON REPRESSOR-RELATED"/>
    <property type="match status" value="1"/>
</dbReference>
<protein>
    <submittedName>
        <fullName evidence="4">Dihydroxyacetone kinase regulator</fullName>
    </submittedName>
</protein>
<gene>
    <name evidence="4" type="ORF">HMPREF7215_1386</name>
</gene>
<dbReference type="Gene3D" id="1.10.357.10">
    <property type="entry name" value="Tetracycline Repressor, domain 2"/>
    <property type="match status" value="1"/>
</dbReference>
<keyword evidence="5" id="KW-1185">Reference proteome</keyword>
<dbReference type="Pfam" id="PF00440">
    <property type="entry name" value="TetR_N"/>
    <property type="match status" value="1"/>
</dbReference>
<dbReference type="GeneID" id="90985157"/>
<dbReference type="InterPro" id="IPR039532">
    <property type="entry name" value="TetR_C_Firmicutes"/>
</dbReference>
<evidence type="ECO:0000256" key="2">
    <source>
        <dbReference type="PROSITE-ProRule" id="PRU00335"/>
    </source>
</evidence>
<dbReference type="InterPro" id="IPR001647">
    <property type="entry name" value="HTH_TetR"/>
</dbReference>
<keyword evidence="4" id="KW-0418">Kinase</keyword>
<feature type="domain" description="HTH tetR-type" evidence="3">
    <location>
        <begin position="5"/>
        <end position="65"/>
    </location>
</feature>
<dbReference type="Proteomes" id="UP000006462">
    <property type="component" value="Unassembled WGS sequence"/>
</dbReference>
<dbReference type="PANTHER" id="PTHR43479:SF7">
    <property type="entry name" value="TETR-FAMILY TRANSCRIPTIONAL REGULATOR"/>
    <property type="match status" value="1"/>
</dbReference>
<sequence length="207" mass="24338">MSVNLITKEAIASTLESLLLERQFSKIPVKDVTEACGISRNTFYYHFKDKYELMNWILDDDMAKNVENYDDPMRIPETFVSMCGFMYRRKKFYYPCMQYDGQDSLYQHLTDFFFELWKLNIDMVYAASGFKLSEYEITVYAKMNAHALVGLMRDWIHAGMRDNYRSYFEQVSEIFRVQSEMYAIMSENKQISKRGGATKNIGGIQAS</sequence>
<reference evidence="4 5" key="1">
    <citation type="submission" date="2009-12" db="EMBL/GenBank/DDBJ databases">
        <authorList>
            <person name="Shrivastava S."/>
            <person name="Madupu R."/>
            <person name="Durkin A.S."/>
            <person name="Torralba M."/>
            <person name="Methe B."/>
            <person name="Sutton G.G."/>
            <person name="Strausberg R.L."/>
            <person name="Nelson K.E."/>
        </authorList>
    </citation>
    <scope>NUCLEOTIDE SEQUENCE [LARGE SCALE GENOMIC DNA]</scope>
    <source>
        <strain evidence="4 5">W5455</strain>
    </source>
</reference>
<dbReference type="RefSeq" id="WP_009163663.1">
    <property type="nucleotide sequence ID" value="NZ_ADFP01000011.1"/>
</dbReference>
<evidence type="ECO:0000256" key="1">
    <source>
        <dbReference type="ARBA" id="ARBA00023125"/>
    </source>
</evidence>
<accession>A0ABM9ZYK2</accession>
<feature type="DNA-binding region" description="H-T-H motif" evidence="2">
    <location>
        <begin position="28"/>
        <end position="47"/>
    </location>
</feature>
<proteinExistence type="predicted"/>